<protein>
    <submittedName>
        <fullName evidence="1">Uncharacterized protein</fullName>
    </submittedName>
</protein>
<keyword evidence="2" id="KW-1185">Reference proteome</keyword>
<dbReference type="OrthoDB" id="3641511at2759"/>
<sequence length="159" mass="17576">MNAEHALPQPDFGRISESLGSLSDQFALCANLPAVDGGAGIMRSLETITNQLTLLNRKVDAMDRRIRHLDMTLIAERRNAVARAQNAVVVRSNMELEPLCSILTGERLANFPGTLGQLERLEAREANSLLEQLGEPVEGRLEDKRRQLKHLAGVVTRQV</sequence>
<dbReference type="Proteomes" id="UP000054481">
    <property type="component" value="Unassembled WGS sequence"/>
</dbReference>
<accession>A0A0F7ZIZ9</accession>
<organism evidence="1 2">
    <name type="scientific">Hirsutella minnesotensis 3608</name>
    <dbReference type="NCBI Taxonomy" id="1043627"/>
    <lineage>
        <taxon>Eukaryota</taxon>
        <taxon>Fungi</taxon>
        <taxon>Dikarya</taxon>
        <taxon>Ascomycota</taxon>
        <taxon>Pezizomycotina</taxon>
        <taxon>Sordariomycetes</taxon>
        <taxon>Hypocreomycetidae</taxon>
        <taxon>Hypocreales</taxon>
        <taxon>Ophiocordycipitaceae</taxon>
        <taxon>Hirsutella</taxon>
    </lineage>
</organism>
<reference evidence="1 2" key="1">
    <citation type="journal article" date="2014" name="Genome Biol. Evol.">
        <title>Comparative genomics and transcriptomics analyses reveal divergent lifestyle features of nematode endoparasitic fungus Hirsutella minnesotensis.</title>
        <authorList>
            <person name="Lai Y."/>
            <person name="Liu K."/>
            <person name="Zhang X."/>
            <person name="Zhang X."/>
            <person name="Li K."/>
            <person name="Wang N."/>
            <person name="Shu C."/>
            <person name="Wu Y."/>
            <person name="Wang C."/>
            <person name="Bushley K.E."/>
            <person name="Xiang M."/>
            <person name="Liu X."/>
        </authorList>
    </citation>
    <scope>NUCLEOTIDE SEQUENCE [LARGE SCALE GENOMIC DNA]</scope>
    <source>
        <strain evidence="1 2">3608</strain>
    </source>
</reference>
<name>A0A0F7ZIZ9_9HYPO</name>
<evidence type="ECO:0000313" key="1">
    <source>
        <dbReference type="EMBL" id="KJZ69095.1"/>
    </source>
</evidence>
<gene>
    <name evidence="1" type="ORF">HIM_11518</name>
</gene>
<proteinExistence type="predicted"/>
<dbReference type="EMBL" id="KQ030766">
    <property type="protein sequence ID" value="KJZ69095.1"/>
    <property type="molecule type" value="Genomic_DNA"/>
</dbReference>
<dbReference type="AlphaFoldDB" id="A0A0F7ZIZ9"/>
<evidence type="ECO:0000313" key="2">
    <source>
        <dbReference type="Proteomes" id="UP000054481"/>
    </source>
</evidence>